<organism evidence="3 4">
    <name type="scientific">Diatrype stigma</name>
    <dbReference type="NCBI Taxonomy" id="117547"/>
    <lineage>
        <taxon>Eukaryota</taxon>
        <taxon>Fungi</taxon>
        <taxon>Dikarya</taxon>
        <taxon>Ascomycota</taxon>
        <taxon>Pezizomycotina</taxon>
        <taxon>Sordariomycetes</taxon>
        <taxon>Xylariomycetidae</taxon>
        <taxon>Xylariales</taxon>
        <taxon>Diatrypaceae</taxon>
        <taxon>Diatrype</taxon>
    </lineage>
</organism>
<dbReference type="Pfam" id="PF10213">
    <property type="entry name" value="MRP-S28"/>
    <property type="match status" value="1"/>
</dbReference>
<protein>
    <submittedName>
        <fullName evidence="3">37S ribosomal protein S24, mitochondrial</fullName>
    </submittedName>
</protein>
<dbReference type="InterPro" id="IPR019349">
    <property type="entry name" value="Ribosomal_mS35_mit"/>
</dbReference>
<evidence type="ECO:0000256" key="1">
    <source>
        <dbReference type="SAM" id="MobiDB-lite"/>
    </source>
</evidence>
<dbReference type="GO" id="GO:0005763">
    <property type="term" value="C:mitochondrial small ribosomal subunit"/>
    <property type="evidence" value="ECO:0007669"/>
    <property type="project" value="TreeGrafter"/>
</dbReference>
<keyword evidence="3" id="KW-0687">Ribonucleoprotein</keyword>
<keyword evidence="3" id="KW-0689">Ribosomal protein</keyword>
<accession>A0AAN9UVF8</accession>
<comment type="caution">
    <text evidence="3">The sequence shown here is derived from an EMBL/GenBank/DDBJ whole genome shotgun (WGS) entry which is preliminary data.</text>
</comment>
<reference evidence="3 4" key="1">
    <citation type="submission" date="2024-02" db="EMBL/GenBank/DDBJ databases">
        <title>De novo assembly and annotation of 12 fungi associated with fruit tree decline syndrome in Ontario, Canada.</title>
        <authorList>
            <person name="Sulman M."/>
            <person name="Ellouze W."/>
            <person name="Ilyukhin E."/>
        </authorList>
    </citation>
    <scope>NUCLEOTIDE SEQUENCE [LARGE SCALE GENOMIC DNA]</scope>
    <source>
        <strain evidence="3 4">M11/M66-122</strain>
    </source>
</reference>
<evidence type="ECO:0000313" key="3">
    <source>
        <dbReference type="EMBL" id="KAK7753937.1"/>
    </source>
</evidence>
<evidence type="ECO:0000313" key="4">
    <source>
        <dbReference type="Proteomes" id="UP001320420"/>
    </source>
</evidence>
<dbReference type="PANTHER" id="PTHR13490">
    <property type="entry name" value="MITOCHONDRIAL 28S RIBOSOMAL PROTEIN S28"/>
    <property type="match status" value="1"/>
</dbReference>
<dbReference type="InterPro" id="IPR039848">
    <property type="entry name" value="Ribosomal_mS35_mt"/>
</dbReference>
<evidence type="ECO:0000259" key="2">
    <source>
        <dbReference type="Pfam" id="PF10213"/>
    </source>
</evidence>
<keyword evidence="4" id="KW-1185">Reference proteome</keyword>
<sequence>MASTVQPLRVCLRAYRRAPVPQLPQQSRAAAAAAAAPRIRLQTPTATTRRGFSTTQPHPAKAKKPKLDEEDADGEVKIDRPLTEEELKWIDGIKAKWDKLPPAAQNQFEKDAYELNQARRSAMAMDKDALRGAKFWSHLEEDTEFITDEQNEDPFDEDDIMAMAHHKFEEFREYREYARLAAWEMPLLSKLARPFEPPTEEEPLRFRYTSYMGEFHPAESKVVVEFCPKDLGLTEAQQLKMKKLLGPRYNPETEIAKMSCEQFEHQAQNKRYLGDVINSLIEKAKDPTDMFEDIPLYTGHHTFKVKPKFPKEWRMTEERRKYIDEVREKALLIDKEKEEQGLLVDGPARIKQYLEKPVAVPEHVLQRPVRPTSRPARRI</sequence>
<dbReference type="AlphaFoldDB" id="A0AAN9UVF8"/>
<feature type="compositionally biased region" description="Polar residues" evidence="1">
    <location>
        <begin position="42"/>
        <end position="57"/>
    </location>
</feature>
<dbReference type="GO" id="GO:0003735">
    <property type="term" value="F:structural constituent of ribosome"/>
    <property type="evidence" value="ECO:0007669"/>
    <property type="project" value="InterPro"/>
</dbReference>
<gene>
    <name evidence="3" type="primary">RSM24</name>
    <name evidence="3" type="ORF">SLS62_004035</name>
</gene>
<feature type="domain" description="Small ribosomal subunit protein mS35 mitochondrial conserved" evidence="2">
    <location>
        <begin position="194"/>
        <end position="313"/>
    </location>
</feature>
<dbReference type="PANTHER" id="PTHR13490:SF0">
    <property type="entry name" value="SMALL RIBOSOMAL SUBUNIT PROTEIN MS35"/>
    <property type="match status" value="1"/>
</dbReference>
<proteinExistence type="predicted"/>
<name>A0AAN9UVF8_9PEZI</name>
<dbReference type="Proteomes" id="UP001320420">
    <property type="component" value="Unassembled WGS sequence"/>
</dbReference>
<dbReference type="EMBL" id="JAKJXP020000024">
    <property type="protein sequence ID" value="KAK7753937.1"/>
    <property type="molecule type" value="Genomic_DNA"/>
</dbReference>
<dbReference type="GO" id="GO:0032543">
    <property type="term" value="P:mitochondrial translation"/>
    <property type="evidence" value="ECO:0007669"/>
    <property type="project" value="InterPro"/>
</dbReference>
<feature type="region of interest" description="Disordered" evidence="1">
    <location>
        <begin position="22"/>
        <end position="72"/>
    </location>
</feature>